<evidence type="ECO:0000256" key="1">
    <source>
        <dbReference type="SAM" id="MobiDB-lite"/>
    </source>
</evidence>
<dbReference type="Proteomes" id="UP000834106">
    <property type="component" value="Chromosome 4"/>
</dbReference>
<dbReference type="AlphaFoldDB" id="A0AAD1YXD4"/>
<keyword evidence="2" id="KW-0812">Transmembrane</keyword>
<proteinExistence type="predicted"/>
<gene>
    <name evidence="3" type="ORF">FPE_LOCUS6603</name>
</gene>
<keyword evidence="2" id="KW-1133">Transmembrane helix</keyword>
<evidence type="ECO:0000313" key="4">
    <source>
        <dbReference type="Proteomes" id="UP000834106"/>
    </source>
</evidence>
<keyword evidence="4" id="KW-1185">Reference proteome</keyword>
<evidence type="ECO:0000313" key="3">
    <source>
        <dbReference type="EMBL" id="CAI9759173.1"/>
    </source>
</evidence>
<reference evidence="3" key="1">
    <citation type="submission" date="2023-05" db="EMBL/GenBank/DDBJ databases">
        <authorList>
            <person name="Huff M."/>
        </authorList>
    </citation>
    <scope>NUCLEOTIDE SEQUENCE</scope>
</reference>
<evidence type="ECO:0000256" key="2">
    <source>
        <dbReference type="SAM" id="Phobius"/>
    </source>
</evidence>
<feature type="transmembrane region" description="Helical" evidence="2">
    <location>
        <begin position="117"/>
        <end position="141"/>
    </location>
</feature>
<sequence>MVADMVVLQVVGAGGVGYGSGGEVLVLVLVRASSTTSTFRPPLLFASAPEQSKQHSIPSQRISRHSISPNLLWEQKQFTKEPTKENIKAIPPSPPLSPRPPTLPTTPSDEGGSSRKWVFVGAGIGASVFFLVLISVAWFFLHRRANRHQSSPTSSSLIKKLNDEFVEFKPEEINGITTDFNEPGHLRARDATGNGGVLAKAAEAMVERDSSAVKIVMESVDMIMDNHFFATVLAD</sequence>
<protein>
    <submittedName>
        <fullName evidence="3">Uncharacterized protein</fullName>
    </submittedName>
</protein>
<keyword evidence="2" id="KW-0472">Membrane</keyword>
<organism evidence="3 4">
    <name type="scientific">Fraxinus pennsylvanica</name>
    <dbReference type="NCBI Taxonomy" id="56036"/>
    <lineage>
        <taxon>Eukaryota</taxon>
        <taxon>Viridiplantae</taxon>
        <taxon>Streptophyta</taxon>
        <taxon>Embryophyta</taxon>
        <taxon>Tracheophyta</taxon>
        <taxon>Spermatophyta</taxon>
        <taxon>Magnoliopsida</taxon>
        <taxon>eudicotyledons</taxon>
        <taxon>Gunneridae</taxon>
        <taxon>Pentapetalae</taxon>
        <taxon>asterids</taxon>
        <taxon>lamiids</taxon>
        <taxon>Lamiales</taxon>
        <taxon>Oleaceae</taxon>
        <taxon>Oleeae</taxon>
        <taxon>Fraxinus</taxon>
    </lineage>
</organism>
<feature type="compositionally biased region" description="Pro residues" evidence="1">
    <location>
        <begin position="91"/>
        <end position="104"/>
    </location>
</feature>
<dbReference type="EMBL" id="OU503039">
    <property type="protein sequence ID" value="CAI9759173.1"/>
    <property type="molecule type" value="Genomic_DNA"/>
</dbReference>
<accession>A0AAD1YXD4</accession>
<name>A0AAD1YXD4_9LAMI</name>
<feature type="region of interest" description="Disordered" evidence="1">
    <location>
        <begin position="80"/>
        <end position="112"/>
    </location>
</feature>